<dbReference type="Proteomes" id="UP000808349">
    <property type="component" value="Unassembled WGS sequence"/>
</dbReference>
<evidence type="ECO:0000313" key="3">
    <source>
        <dbReference type="EMBL" id="MBK9716571.1"/>
    </source>
</evidence>
<sequence>MFSEDIFKDGYQQFENGLPTSNLNLPISTTNFGRISRKPPITGNFDNDNRSAQDIGFDGLNSINTSVPNGELSYFSNYVEKIRGFVAANILDSIAKDPSNDDYLSYRSSKLDNEPSIIKKYKRYNMPEGNAQIDPGNNISTAYTNTPDQEDVNNDKSLNELESYYNYPIDIVNDNNQINIASAKFITETINPVSNPKETWYHFRIPINQYKDSVGQISDFRSIQSMRLLLTGFDEEVTFRMIKFQLGRNTWRRYVDKERSCIIDAPDEALILDKVDIEENSGKLPFNYVVPKGIDRERFYGTTAADLFQNESSLLLRKNNFLPNCEQSVYKIIDLDIRKYKRVKLFVHGESSQDLVPGDAKVFLRFGKDFTNNYYEYEIPLRLSNKSVLPGNTTYVDSVWLAENEFDFPLQLLVDLKNKRGVLDSFSMADPDKPNNRVTIKGNPTIGLVRGVQMGMRNSTNQAFTDLEVWFNELRLIGLDEKGGFATVARGELQLADLGSISMAGNYSTVGWGGLDQKLDQRALDEILQYDATTTLELGKFIPKKVNIALPFSAQYSSGTRTPQYDPNDTDVKLKDKLNSAAGKSERDSIKDRAIDYAETRSFAFNNVRRNKTGNSKAKPWDIENISLSYGQSTSLKHNPVVSEDKLQTKQGSIDYNFSLTPKYIEPFKKIVKNKNLKIISDFNFNLIPNSLSVRNNLDRKYGKRVYRFAAPKYSTWEDVKFGWGRDYTLNWDFTRLLKFNFTAQNDAIVDEITYNPLKQGYINPLTNRVASVEDKKPFVRKNISNFGRTKDYRHTMTLSYSLPTRSIPFLDWVQVRGQYAANYSWSAGSLNSIDTLGSVIGNGQNLSVSGEFNLVNFYNKIKYFKRINGENSSSGRFRNSQNRTPVKPSNKKDKLNGKDKQQDTPRELSILEKVVVRPLLLVRKIQLNYSENKSTIIPGFMQNTELLGMNKSFSAPGWDFVAGFQPDFSKGKWLDQAAAKGWISPNKFFSREMIQRKSTTGSAKLKLELFKEFNIDLNIDRNYVKDHTEAFKRDEVFGTPDFAFQHFTPFDNGQYTITYISVQTLFNKDIDKVFEEFSNNRTKISKRIGDQYGITNPSKNSPQYRDGFLGDHQDVILPAFLATYTKTDPDKVNLNVFKTIPLPNWQINYTGLSRLGLMKNLFQDFSIRHAYSNKMSMNSYRTNLDYKEDQNGLPTTRKQDTLNGSYFAKLEIPEVSINESFSPLIGVNIKTKGGIELGLDVNRNRNLQLKSAIDGQLDERNTKNYTFKAGYVLKNVYLNFLPGVKKEKKLNKKSKKKKGDPLEETAIKPKGNDMQFNLDIGIQDDITKIHVLDDNTKSQVINGSKTISISPSVLYNVNKNLNLKIFLDYRKQTPYASGQYKTLSYNGGITIQFLLN</sequence>
<dbReference type="Pfam" id="PF14349">
    <property type="entry name" value="SprA_N"/>
    <property type="match status" value="1"/>
</dbReference>
<reference evidence="3 4" key="1">
    <citation type="submission" date="2020-10" db="EMBL/GenBank/DDBJ databases">
        <title>Connecting structure to function with the recovery of over 1000 high-quality activated sludge metagenome-assembled genomes encoding full-length rRNA genes using long-read sequencing.</title>
        <authorList>
            <person name="Singleton C.M."/>
            <person name="Petriglieri F."/>
            <person name="Kristensen J.M."/>
            <person name="Kirkegaard R.H."/>
            <person name="Michaelsen T.Y."/>
            <person name="Andersen M.H."/>
            <person name="Karst S.M."/>
            <person name="Dueholm M.S."/>
            <person name="Nielsen P.H."/>
            <person name="Albertsen M."/>
        </authorList>
    </citation>
    <scope>NUCLEOTIDE SEQUENCE [LARGE SCALE GENOMIC DNA]</scope>
    <source>
        <strain evidence="3">Ribe_18-Q3-R11-54_BAT3C.373</strain>
    </source>
</reference>
<accession>A0A9D7S7X9</accession>
<organism evidence="3 4">
    <name type="scientific">Candidatus Defluviibacterium haderslevense</name>
    <dbReference type="NCBI Taxonomy" id="2981993"/>
    <lineage>
        <taxon>Bacteria</taxon>
        <taxon>Pseudomonadati</taxon>
        <taxon>Bacteroidota</taxon>
        <taxon>Saprospiria</taxon>
        <taxon>Saprospirales</taxon>
        <taxon>Saprospiraceae</taxon>
        <taxon>Candidatus Defluviibacterium</taxon>
    </lineage>
</organism>
<gene>
    <name evidence="3" type="primary">sprA</name>
    <name evidence="3" type="ORF">IPO85_03450</name>
</gene>
<name>A0A9D7S7X9_9BACT</name>
<evidence type="ECO:0000259" key="2">
    <source>
        <dbReference type="Pfam" id="PF14349"/>
    </source>
</evidence>
<dbReference type="InterPro" id="IPR025684">
    <property type="entry name" value="SprA_N_dom"/>
</dbReference>
<feature type="compositionally biased region" description="Polar residues" evidence="1">
    <location>
        <begin position="873"/>
        <end position="885"/>
    </location>
</feature>
<dbReference type="InterPro" id="IPR026377">
    <property type="entry name" value="Cell_surface_SprA"/>
</dbReference>
<comment type="caution">
    <text evidence="3">The sequence shown here is derived from an EMBL/GenBank/DDBJ whole genome shotgun (WGS) entry which is preliminary data.</text>
</comment>
<evidence type="ECO:0000256" key="1">
    <source>
        <dbReference type="SAM" id="MobiDB-lite"/>
    </source>
</evidence>
<evidence type="ECO:0000313" key="4">
    <source>
        <dbReference type="Proteomes" id="UP000808349"/>
    </source>
</evidence>
<feature type="compositionally biased region" description="Basic and acidic residues" evidence="1">
    <location>
        <begin position="891"/>
        <end position="904"/>
    </location>
</feature>
<dbReference type="NCBIfam" id="TIGR04189">
    <property type="entry name" value="surface_SprA"/>
    <property type="match status" value="1"/>
</dbReference>
<dbReference type="EMBL" id="JADKFW010000004">
    <property type="protein sequence ID" value="MBK9716571.1"/>
    <property type="molecule type" value="Genomic_DNA"/>
</dbReference>
<proteinExistence type="predicted"/>
<protein>
    <submittedName>
        <fullName evidence="3">Cell surface protein SprA</fullName>
    </submittedName>
</protein>
<feature type="region of interest" description="Disordered" evidence="1">
    <location>
        <begin position="873"/>
        <end position="904"/>
    </location>
</feature>
<feature type="domain" description="Gliding motility protein SprA N-terminal" evidence="2">
    <location>
        <begin position="78"/>
        <end position="578"/>
    </location>
</feature>